<gene>
    <name evidence="13" type="primary">HDA3504</name>
    <name evidence="13" type="ORF">OSTLU_33510</name>
</gene>
<evidence type="ECO:0000256" key="5">
    <source>
        <dbReference type="ARBA" id="ARBA00022801"/>
    </source>
</evidence>
<dbReference type="Gramene" id="ABO97854">
    <property type="protein sequence ID" value="ABO97854"/>
    <property type="gene ID" value="OSTLU_33510"/>
</dbReference>
<evidence type="ECO:0000256" key="4">
    <source>
        <dbReference type="ARBA" id="ARBA00022491"/>
    </source>
</evidence>
<dbReference type="GO" id="GO:0000118">
    <property type="term" value="C:histone deacetylase complex"/>
    <property type="evidence" value="ECO:0007669"/>
    <property type="project" value="TreeGrafter"/>
</dbReference>
<feature type="repeat" description="ANK" evidence="10">
    <location>
        <begin position="116"/>
        <end position="140"/>
    </location>
</feature>
<dbReference type="RefSeq" id="XP_001419561.1">
    <property type="nucleotide sequence ID" value="XM_001419524.1"/>
</dbReference>
<dbReference type="PROSITE" id="PS50088">
    <property type="entry name" value="ANK_REPEAT"/>
    <property type="match status" value="2"/>
</dbReference>
<feature type="domain" description="Histone deacetylase" evidence="12">
    <location>
        <begin position="203"/>
        <end position="600"/>
    </location>
</feature>
<dbReference type="InterPro" id="IPR023801">
    <property type="entry name" value="His_deacetylse_dom"/>
</dbReference>
<feature type="region of interest" description="Disordered" evidence="11">
    <location>
        <begin position="460"/>
        <end position="498"/>
    </location>
</feature>
<dbReference type="STRING" id="436017.A4S2N1"/>
<dbReference type="GeneID" id="5003617"/>
<feature type="region of interest" description="Disordered" evidence="11">
    <location>
        <begin position="1"/>
        <end position="20"/>
    </location>
</feature>
<dbReference type="Proteomes" id="UP000001568">
    <property type="component" value="Chromosome 9"/>
</dbReference>
<dbReference type="InterPro" id="IPR036770">
    <property type="entry name" value="Ankyrin_rpt-contain_sf"/>
</dbReference>
<evidence type="ECO:0000259" key="12">
    <source>
        <dbReference type="Pfam" id="PF00850"/>
    </source>
</evidence>
<dbReference type="PROSITE" id="PS50297">
    <property type="entry name" value="ANK_REP_REGION"/>
    <property type="match status" value="1"/>
</dbReference>
<evidence type="ECO:0000256" key="9">
    <source>
        <dbReference type="ARBA" id="ARBA00023242"/>
    </source>
</evidence>
<dbReference type="GO" id="GO:0040029">
    <property type="term" value="P:epigenetic regulation of gene expression"/>
    <property type="evidence" value="ECO:0007669"/>
    <property type="project" value="TreeGrafter"/>
</dbReference>
<keyword evidence="10" id="KW-0040">ANK repeat</keyword>
<evidence type="ECO:0000313" key="14">
    <source>
        <dbReference type="Proteomes" id="UP000001568"/>
    </source>
</evidence>
<evidence type="ECO:0000256" key="11">
    <source>
        <dbReference type="SAM" id="MobiDB-lite"/>
    </source>
</evidence>
<dbReference type="KEGG" id="olu:OSTLU_33510"/>
<protein>
    <recommendedName>
        <fullName evidence="3">histone deacetylase</fullName>
        <ecNumber evidence="3">3.5.1.98</ecNumber>
    </recommendedName>
</protein>
<reference evidence="13 14" key="1">
    <citation type="journal article" date="2007" name="Proc. Natl. Acad. Sci. U.S.A.">
        <title>The tiny eukaryote Ostreococcus provides genomic insights into the paradox of plankton speciation.</title>
        <authorList>
            <person name="Palenik B."/>
            <person name="Grimwood J."/>
            <person name="Aerts A."/>
            <person name="Rouze P."/>
            <person name="Salamov A."/>
            <person name="Putnam N."/>
            <person name="Dupont C."/>
            <person name="Jorgensen R."/>
            <person name="Derelle E."/>
            <person name="Rombauts S."/>
            <person name="Zhou K."/>
            <person name="Otillar R."/>
            <person name="Merchant S.S."/>
            <person name="Podell S."/>
            <person name="Gaasterland T."/>
            <person name="Napoli C."/>
            <person name="Gendler K."/>
            <person name="Manuell A."/>
            <person name="Tai V."/>
            <person name="Vallon O."/>
            <person name="Piganeau G."/>
            <person name="Jancek S."/>
            <person name="Heijde M."/>
            <person name="Jabbari K."/>
            <person name="Bowler C."/>
            <person name="Lohr M."/>
            <person name="Robbens S."/>
            <person name="Werner G."/>
            <person name="Dubchak I."/>
            <person name="Pazour G.J."/>
            <person name="Ren Q."/>
            <person name="Paulsen I."/>
            <person name="Delwiche C."/>
            <person name="Schmutz J."/>
            <person name="Rokhsar D."/>
            <person name="Van de Peer Y."/>
            <person name="Moreau H."/>
            <person name="Grigoriev I.V."/>
        </authorList>
    </citation>
    <scope>NUCLEOTIDE SEQUENCE [LARGE SCALE GENOMIC DNA]</scope>
    <source>
        <strain evidence="13 14">CCE9901</strain>
    </source>
</reference>
<dbReference type="GO" id="GO:0005737">
    <property type="term" value="C:cytoplasm"/>
    <property type="evidence" value="ECO:0007669"/>
    <property type="project" value="TreeGrafter"/>
</dbReference>
<evidence type="ECO:0000313" key="13">
    <source>
        <dbReference type="EMBL" id="ABO97854.1"/>
    </source>
</evidence>
<accession>A4S2N1</accession>
<feature type="compositionally biased region" description="Basic and acidic residues" evidence="11">
    <location>
        <begin position="1"/>
        <end position="14"/>
    </location>
</feature>
<keyword evidence="6" id="KW-0156">Chromatin regulator</keyword>
<feature type="repeat" description="ANK" evidence="10">
    <location>
        <begin position="45"/>
        <end position="81"/>
    </location>
</feature>
<dbReference type="SMART" id="SM00248">
    <property type="entry name" value="ANK"/>
    <property type="match status" value="3"/>
</dbReference>
<dbReference type="Pfam" id="PF00850">
    <property type="entry name" value="Hist_deacetyl"/>
    <property type="match status" value="1"/>
</dbReference>
<organism evidence="13 14">
    <name type="scientific">Ostreococcus lucimarinus (strain CCE9901)</name>
    <dbReference type="NCBI Taxonomy" id="436017"/>
    <lineage>
        <taxon>Eukaryota</taxon>
        <taxon>Viridiplantae</taxon>
        <taxon>Chlorophyta</taxon>
        <taxon>Mamiellophyceae</taxon>
        <taxon>Mamiellales</taxon>
        <taxon>Bathycoccaceae</taxon>
        <taxon>Ostreococcus</taxon>
    </lineage>
</organism>
<dbReference type="Gene3D" id="1.25.40.20">
    <property type="entry name" value="Ankyrin repeat-containing domain"/>
    <property type="match status" value="1"/>
</dbReference>
<proteinExistence type="inferred from homology"/>
<name>A4S2N1_OSTLU</name>
<sequence length="624" mass="67111">MVRRATEGGARREPSWPPSKAALNRIDSLGDCRSAPRGVDAKNANGDTALAVACALEDGKACEEMVKILVDAGADASALSNGMAPVHWACALGHRDALACMVDASSTSIVNLRAEDGSTPLLVAAEHGKIEVIRWLLERGDVDAMARNAHGRDVLGALGAKMRRQSQSARSELRAEIFELIPSLRLAFLSHPDCEEHVSFKPHQESPERIVAILAELQRVIDRGELAMGELDKTCTFGAAEPSDILRAHDENYVRVLAELSDRVGQTPIAFTPYCQNHNGVPEKLQKPAENSDTFFSPGTLQAALRAAGGVIHAVDRVLDGKNRSAFVCCRPPGHHAGINGATEGAPSSGFSILNNAMIGALHAIDVRKCMRVAVVDFDVHHGNGTEEIARHWLTKQRARDDYHRHKSPDLFFASIHLADDGTSSGMLPFYPGSGVQDDLMNNIVNVVVPPMWLAKGASATAHAETGERARKKTKRFADSEDAAAAPPPKTIAIEPEQQQGGRLEWMKAFRERLIPALRAFGPELIIVSAGFDAAASDVGNLGVDPRRNTRHQGANLRAEDYEDMTKLLVNVSNVCDGRVVSILEGGYGHLMSVGKSSDGAQNALTLGRDVFAKCVKAHVQALI</sequence>
<dbReference type="GO" id="GO:0141221">
    <property type="term" value="F:histone deacetylase activity, hydrolytic mechanism"/>
    <property type="evidence" value="ECO:0007669"/>
    <property type="project" value="UniProtKB-EC"/>
</dbReference>
<evidence type="ECO:0000256" key="3">
    <source>
        <dbReference type="ARBA" id="ARBA00012111"/>
    </source>
</evidence>
<keyword evidence="8" id="KW-0804">Transcription</keyword>
<evidence type="ECO:0000256" key="10">
    <source>
        <dbReference type="PROSITE-ProRule" id="PRU00023"/>
    </source>
</evidence>
<keyword evidence="7" id="KW-0805">Transcription regulation</keyword>
<dbReference type="InterPro" id="IPR037138">
    <property type="entry name" value="His_deacetylse_dom_sf"/>
</dbReference>
<evidence type="ECO:0000256" key="8">
    <source>
        <dbReference type="ARBA" id="ARBA00023163"/>
    </source>
</evidence>
<evidence type="ECO:0000256" key="7">
    <source>
        <dbReference type="ARBA" id="ARBA00023015"/>
    </source>
</evidence>
<keyword evidence="14" id="KW-1185">Reference proteome</keyword>
<keyword evidence="9" id="KW-0539">Nucleus</keyword>
<dbReference type="SUPFAM" id="SSF48403">
    <property type="entry name" value="Ankyrin repeat"/>
    <property type="match status" value="1"/>
</dbReference>
<dbReference type="SUPFAM" id="SSF52768">
    <property type="entry name" value="Arginase/deacetylase"/>
    <property type="match status" value="2"/>
</dbReference>
<dbReference type="OrthoDB" id="564793at2759"/>
<evidence type="ECO:0000256" key="6">
    <source>
        <dbReference type="ARBA" id="ARBA00022853"/>
    </source>
</evidence>
<dbReference type="AlphaFoldDB" id="A4S2N1"/>
<keyword evidence="5" id="KW-0378">Hydrolase</keyword>
<dbReference type="HOGENOM" id="CLU_438325_0_0_1"/>
<dbReference type="Gene3D" id="3.40.800.20">
    <property type="entry name" value="Histone deacetylase domain"/>
    <property type="match status" value="1"/>
</dbReference>
<dbReference type="EMBL" id="CP000589">
    <property type="protein sequence ID" value="ABO97854.1"/>
    <property type="molecule type" value="Genomic_DNA"/>
</dbReference>
<dbReference type="PANTHER" id="PTHR10625:SF5">
    <property type="entry name" value="HISTONE DEACETYLASE"/>
    <property type="match status" value="1"/>
</dbReference>
<dbReference type="InterPro" id="IPR002110">
    <property type="entry name" value="Ankyrin_rpt"/>
</dbReference>
<comment type="similarity">
    <text evidence="2">Belongs to the histone deacetylase family. HD type 2 subfamily.</text>
</comment>
<evidence type="ECO:0000256" key="1">
    <source>
        <dbReference type="ARBA" id="ARBA00004123"/>
    </source>
</evidence>
<comment type="subcellular location">
    <subcellularLocation>
        <location evidence="1">Nucleus</location>
    </subcellularLocation>
</comment>
<dbReference type="eggNOG" id="KOG1343">
    <property type="taxonomic scope" value="Eukaryota"/>
</dbReference>
<dbReference type="EC" id="3.5.1.98" evidence="3"/>
<keyword evidence="4" id="KW-0678">Repressor</keyword>
<dbReference type="InterPro" id="IPR023696">
    <property type="entry name" value="Ureohydrolase_dom_sf"/>
</dbReference>
<dbReference type="Pfam" id="PF12796">
    <property type="entry name" value="Ank_2"/>
    <property type="match status" value="1"/>
</dbReference>
<dbReference type="PANTHER" id="PTHR10625">
    <property type="entry name" value="HISTONE DEACETYLASE HDAC1-RELATED"/>
    <property type="match status" value="1"/>
</dbReference>
<evidence type="ECO:0000256" key="2">
    <source>
        <dbReference type="ARBA" id="ARBA00007738"/>
    </source>
</evidence>